<evidence type="ECO:0000256" key="1">
    <source>
        <dbReference type="ARBA" id="ARBA00009129"/>
    </source>
</evidence>
<feature type="compositionally biased region" description="Basic and acidic residues" evidence="2">
    <location>
        <begin position="24"/>
        <end position="66"/>
    </location>
</feature>
<evidence type="ECO:0000256" key="2">
    <source>
        <dbReference type="SAM" id="MobiDB-lite"/>
    </source>
</evidence>
<comment type="similarity">
    <text evidence="1">Belongs to the UPF0337 (CsbD) family.</text>
</comment>
<sequence>MGIADKFDAAKDKVAGKVKEGVGKATDDNSKVMEGKADQAKGTAKDKLAEAKAHLKDDAGDHHTDDTEGGAPTARSV</sequence>
<dbReference type="InterPro" id="IPR036629">
    <property type="entry name" value="YjbJ_sf"/>
</dbReference>
<dbReference type="Proteomes" id="UP000247980">
    <property type="component" value="Unassembled WGS sequence"/>
</dbReference>
<evidence type="ECO:0000313" key="4">
    <source>
        <dbReference type="EMBL" id="PYI37275.1"/>
    </source>
</evidence>
<evidence type="ECO:0000313" key="5">
    <source>
        <dbReference type="Proteomes" id="UP000247980"/>
    </source>
</evidence>
<name>A0A2V5IKY2_9MICC</name>
<dbReference type="OrthoDB" id="2143260at2"/>
<dbReference type="AlphaFoldDB" id="A0A2V5IKY2"/>
<gene>
    <name evidence="4" type="ORF">CVS30_16280</name>
</gene>
<protein>
    <submittedName>
        <fullName evidence="4">CsbD family protein</fullName>
    </submittedName>
</protein>
<feature type="region of interest" description="Disordered" evidence="2">
    <location>
        <begin position="24"/>
        <end position="77"/>
    </location>
</feature>
<dbReference type="Gene3D" id="1.10.1470.10">
    <property type="entry name" value="YjbJ"/>
    <property type="match status" value="1"/>
</dbReference>
<dbReference type="Pfam" id="PF05532">
    <property type="entry name" value="CsbD"/>
    <property type="match status" value="1"/>
</dbReference>
<comment type="caution">
    <text evidence="4">The sequence shown here is derived from an EMBL/GenBank/DDBJ whole genome shotgun (WGS) entry which is preliminary data.</text>
</comment>
<dbReference type="InterPro" id="IPR008462">
    <property type="entry name" value="CsbD"/>
</dbReference>
<dbReference type="RefSeq" id="WP_110486607.1">
    <property type="nucleotide sequence ID" value="NZ_QJVC01000025.1"/>
</dbReference>
<reference evidence="4 5" key="1">
    <citation type="submission" date="2018-05" db="EMBL/GenBank/DDBJ databases">
        <title>Genetic diversity of glacier-inhabiting Cryobacterium bacteria in China and description of Cryobacterium mengkeensis sp. nov. and Arthrobacter glacialis sp. nov.</title>
        <authorList>
            <person name="Liu Q."/>
            <person name="Xin Y.-H."/>
        </authorList>
    </citation>
    <scope>NUCLEOTIDE SEQUENCE [LARGE SCALE GENOMIC DNA]</scope>
    <source>
        <strain evidence="4 5">B7</strain>
    </source>
</reference>
<evidence type="ECO:0000259" key="3">
    <source>
        <dbReference type="Pfam" id="PF05532"/>
    </source>
</evidence>
<accession>A0A2V5IKY2</accession>
<keyword evidence="5" id="KW-1185">Reference proteome</keyword>
<dbReference type="EMBL" id="QJVC01000025">
    <property type="protein sequence ID" value="PYI37275.1"/>
    <property type="molecule type" value="Genomic_DNA"/>
</dbReference>
<dbReference type="SUPFAM" id="SSF69047">
    <property type="entry name" value="Hypothetical protein YjbJ"/>
    <property type="match status" value="1"/>
</dbReference>
<proteinExistence type="inferred from homology"/>
<organism evidence="4 5">
    <name type="scientific">Arthrobacter psychrolactophilus</name>
    <dbReference type="NCBI Taxonomy" id="92442"/>
    <lineage>
        <taxon>Bacteria</taxon>
        <taxon>Bacillati</taxon>
        <taxon>Actinomycetota</taxon>
        <taxon>Actinomycetes</taxon>
        <taxon>Micrococcales</taxon>
        <taxon>Micrococcaceae</taxon>
        <taxon>Arthrobacter</taxon>
    </lineage>
</organism>
<feature type="domain" description="CsbD-like" evidence="3">
    <location>
        <begin position="5"/>
        <end position="57"/>
    </location>
</feature>